<keyword evidence="6" id="KW-1185">Reference proteome</keyword>
<sequence length="329" mass="36845">MDSDPTHIQRWKTDDIEEQSGLLHGWEQEYRQLSCGKFTGNVSTARGPRMTILGESTNQSLHESIVPPAGELVFGLVLNRDNALQVNRREVSTSALLVLEGGTQYDFCTDGSTDLLGFSMEREVFFDNDQGRHAELLRNAIRQNVVPLEPGATMMLRQFWLMLSQILQREETWPSSMPLSLLAETALNNILLALNMSSLQPGESLPQSSERQALVVQRAIRYMRTNLERDFSIADVCNATHVSQRTLQYHFENCLKMSPQQYLKVLRLNTARSMIRKLGEARAGKAAPTSIAEIAARCGYAHASRFAGDYKRQFGDLPSETLRGGTPPA</sequence>
<dbReference type="InterPro" id="IPR050204">
    <property type="entry name" value="AraC_XylS_family_regulators"/>
</dbReference>
<dbReference type="EMBL" id="FPBO01000044">
    <property type="protein sequence ID" value="SFV14945.1"/>
    <property type="molecule type" value="Genomic_DNA"/>
</dbReference>
<feature type="domain" description="HTH araC/xylS-type" evidence="4">
    <location>
        <begin position="217"/>
        <end position="324"/>
    </location>
</feature>
<dbReference type="Proteomes" id="UP000199391">
    <property type="component" value="Unassembled WGS sequence"/>
</dbReference>
<dbReference type="SMART" id="SM00342">
    <property type="entry name" value="HTH_ARAC"/>
    <property type="match status" value="1"/>
</dbReference>
<gene>
    <name evidence="5" type="ORF">SAMN05216552_104411</name>
</gene>
<name>A0A1I7LZ65_9BURK</name>
<keyword evidence="3" id="KW-0804">Transcription</keyword>
<dbReference type="RefSeq" id="WP_093560042.1">
    <property type="nucleotide sequence ID" value="NZ_FPBO01000044.1"/>
</dbReference>
<proteinExistence type="predicted"/>
<dbReference type="InterPro" id="IPR009057">
    <property type="entry name" value="Homeodomain-like_sf"/>
</dbReference>
<dbReference type="GO" id="GO:0043565">
    <property type="term" value="F:sequence-specific DNA binding"/>
    <property type="evidence" value="ECO:0007669"/>
    <property type="project" value="InterPro"/>
</dbReference>
<dbReference type="GO" id="GO:0003700">
    <property type="term" value="F:DNA-binding transcription factor activity"/>
    <property type="evidence" value="ECO:0007669"/>
    <property type="project" value="InterPro"/>
</dbReference>
<dbReference type="InterPro" id="IPR018060">
    <property type="entry name" value="HTH_AraC"/>
</dbReference>
<evidence type="ECO:0000313" key="5">
    <source>
        <dbReference type="EMBL" id="SFV14945.1"/>
    </source>
</evidence>
<dbReference type="PROSITE" id="PS01124">
    <property type="entry name" value="HTH_ARAC_FAMILY_2"/>
    <property type="match status" value="1"/>
</dbReference>
<dbReference type="PANTHER" id="PTHR46796:SF13">
    <property type="entry name" value="HTH-TYPE TRANSCRIPTIONAL ACTIVATOR RHAS"/>
    <property type="match status" value="1"/>
</dbReference>
<dbReference type="AlphaFoldDB" id="A0A1I7LZ65"/>
<dbReference type="PANTHER" id="PTHR46796">
    <property type="entry name" value="HTH-TYPE TRANSCRIPTIONAL ACTIVATOR RHAS-RELATED"/>
    <property type="match status" value="1"/>
</dbReference>
<dbReference type="SUPFAM" id="SSF46689">
    <property type="entry name" value="Homeodomain-like"/>
    <property type="match status" value="2"/>
</dbReference>
<evidence type="ECO:0000256" key="1">
    <source>
        <dbReference type="ARBA" id="ARBA00023015"/>
    </source>
</evidence>
<keyword evidence="1" id="KW-0805">Transcription regulation</keyword>
<evidence type="ECO:0000256" key="2">
    <source>
        <dbReference type="ARBA" id="ARBA00023125"/>
    </source>
</evidence>
<protein>
    <submittedName>
        <fullName evidence="5">Transcriptional regulator, AraC family</fullName>
    </submittedName>
</protein>
<keyword evidence="2" id="KW-0238">DNA-binding</keyword>
<evidence type="ECO:0000259" key="4">
    <source>
        <dbReference type="PROSITE" id="PS01124"/>
    </source>
</evidence>
<dbReference type="STRING" id="1035707.SAMN05216552_104411"/>
<evidence type="ECO:0000256" key="3">
    <source>
        <dbReference type="ARBA" id="ARBA00023163"/>
    </source>
</evidence>
<reference evidence="6" key="1">
    <citation type="submission" date="2016-10" db="EMBL/GenBank/DDBJ databases">
        <authorList>
            <person name="Varghese N."/>
            <person name="Submissions S."/>
        </authorList>
    </citation>
    <scope>NUCLEOTIDE SEQUENCE [LARGE SCALE GENOMIC DNA]</scope>
    <source>
        <strain evidence="6">CGMCC 1.11014</strain>
    </source>
</reference>
<evidence type="ECO:0000313" key="6">
    <source>
        <dbReference type="Proteomes" id="UP000199391"/>
    </source>
</evidence>
<dbReference type="Pfam" id="PF12833">
    <property type="entry name" value="HTH_18"/>
    <property type="match status" value="1"/>
</dbReference>
<accession>A0A1I7LZ65</accession>
<dbReference type="Gene3D" id="1.10.10.60">
    <property type="entry name" value="Homeodomain-like"/>
    <property type="match status" value="1"/>
</dbReference>
<organism evidence="5 6">
    <name type="scientific">Pseudoduganella namucuonensis</name>
    <dbReference type="NCBI Taxonomy" id="1035707"/>
    <lineage>
        <taxon>Bacteria</taxon>
        <taxon>Pseudomonadati</taxon>
        <taxon>Pseudomonadota</taxon>
        <taxon>Betaproteobacteria</taxon>
        <taxon>Burkholderiales</taxon>
        <taxon>Oxalobacteraceae</taxon>
        <taxon>Telluria group</taxon>
        <taxon>Pseudoduganella</taxon>
    </lineage>
</organism>
<dbReference type="OrthoDB" id="9146493at2"/>